<evidence type="ECO:0000259" key="8">
    <source>
        <dbReference type="PROSITE" id="PS51194"/>
    </source>
</evidence>
<feature type="compositionally biased region" description="Low complexity" evidence="6">
    <location>
        <begin position="509"/>
        <end position="557"/>
    </location>
</feature>
<evidence type="ECO:0000256" key="5">
    <source>
        <dbReference type="PROSITE-ProRule" id="PRU00552"/>
    </source>
</evidence>
<dbReference type="InterPro" id="IPR014001">
    <property type="entry name" value="Helicase_ATP-bd"/>
</dbReference>
<dbReference type="GO" id="GO:0003724">
    <property type="term" value="F:RNA helicase activity"/>
    <property type="evidence" value="ECO:0007669"/>
    <property type="project" value="InterPro"/>
</dbReference>
<dbReference type="OrthoDB" id="10256233at2759"/>
<name>A0A9D4YX81_CHLVU</name>
<feature type="short sequence motif" description="Q motif" evidence="5">
    <location>
        <begin position="39"/>
        <end position="67"/>
    </location>
</feature>
<keyword evidence="3" id="KW-0347">Helicase</keyword>
<dbReference type="AlphaFoldDB" id="A0A9D4YX81"/>
<dbReference type="SMART" id="SM00487">
    <property type="entry name" value="DEXDc"/>
    <property type="match status" value="1"/>
</dbReference>
<evidence type="ECO:0000256" key="4">
    <source>
        <dbReference type="ARBA" id="ARBA00022840"/>
    </source>
</evidence>
<organism evidence="10 11">
    <name type="scientific">Chlorella vulgaris</name>
    <name type="common">Green alga</name>
    <dbReference type="NCBI Taxonomy" id="3077"/>
    <lineage>
        <taxon>Eukaryota</taxon>
        <taxon>Viridiplantae</taxon>
        <taxon>Chlorophyta</taxon>
        <taxon>core chlorophytes</taxon>
        <taxon>Trebouxiophyceae</taxon>
        <taxon>Chlorellales</taxon>
        <taxon>Chlorellaceae</taxon>
        <taxon>Chlorella clade</taxon>
        <taxon>Chlorella</taxon>
    </lineage>
</organism>
<comment type="caution">
    <text evidence="10">The sequence shown here is derived from an EMBL/GenBank/DDBJ whole genome shotgun (WGS) entry which is preliminary data.</text>
</comment>
<dbReference type="GO" id="GO:0003676">
    <property type="term" value="F:nucleic acid binding"/>
    <property type="evidence" value="ECO:0007669"/>
    <property type="project" value="InterPro"/>
</dbReference>
<dbReference type="GO" id="GO:0005524">
    <property type="term" value="F:ATP binding"/>
    <property type="evidence" value="ECO:0007669"/>
    <property type="project" value="UniProtKB-KW"/>
</dbReference>
<dbReference type="InterPro" id="IPR044742">
    <property type="entry name" value="DEAD/DEAH_RhlB"/>
</dbReference>
<feature type="domain" description="DEAD-box RNA helicase Q" evidence="9">
    <location>
        <begin position="39"/>
        <end position="67"/>
    </location>
</feature>
<dbReference type="InterPro" id="IPR014014">
    <property type="entry name" value="RNA_helicase_DEAD_Q_motif"/>
</dbReference>
<proteinExistence type="predicted"/>
<dbReference type="InterPro" id="IPR027417">
    <property type="entry name" value="P-loop_NTPase"/>
</dbReference>
<dbReference type="PROSITE" id="PS51192">
    <property type="entry name" value="HELICASE_ATP_BIND_1"/>
    <property type="match status" value="1"/>
</dbReference>
<dbReference type="CDD" id="cd18787">
    <property type="entry name" value="SF2_C_DEAD"/>
    <property type="match status" value="1"/>
</dbReference>
<feature type="region of interest" description="Disordered" evidence="6">
    <location>
        <begin position="431"/>
        <end position="579"/>
    </location>
</feature>
<dbReference type="GO" id="GO:0016787">
    <property type="term" value="F:hydrolase activity"/>
    <property type="evidence" value="ECO:0007669"/>
    <property type="project" value="UniProtKB-KW"/>
</dbReference>
<dbReference type="CDD" id="cd00268">
    <property type="entry name" value="DEADc"/>
    <property type="match status" value="1"/>
</dbReference>
<keyword evidence="1" id="KW-0547">Nucleotide-binding</keyword>
<evidence type="ECO:0000256" key="2">
    <source>
        <dbReference type="ARBA" id="ARBA00022801"/>
    </source>
</evidence>
<gene>
    <name evidence="10" type="ORF">D9Q98_004370</name>
</gene>
<keyword evidence="11" id="KW-1185">Reference proteome</keyword>
<dbReference type="InterPro" id="IPR011545">
    <property type="entry name" value="DEAD/DEAH_box_helicase_dom"/>
</dbReference>
<reference evidence="10" key="2">
    <citation type="submission" date="2020-11" db="EMBL/GenBank/DDBJ databases">
        <authorList>
            <person name="Cecchin M."/>
            <person name="Marcolungo L."/>
            <person name="Rossato M."/>
            <person name="Girolomoni L."/>
            <person name="Cosentino E."/>
            <person name="Cuine S."/>
            <person name="Li-Beisson Y."/>
            <person name="Delledonne M."/>
            <person name="Ballottari M."/>
        </authorList>
    </citation>
    <scope>NUCLEOTIDE SEQUENCE</scope>
    <source>
        <strain evidence="10">211/11P</strain>
        <tissue evidence="10">Whole cell</tissue>
    </source>
</reference>
<dbReference type="PROSITE" id="PS51195">
    <property type="entry name" value="Q_MOTIF"/>
    <property type="match status" value="1"/>
</dbReference>
<dbReference type="InterPro" id="IPR001650">
    <property type="entry name" value="Helicase_C-like"/>
</dbReference>
<feature type="compositionally biased region" description="Basic and acidic residues" evidence="6">
    <location>
        <begin position="442"/>
        <end position="460"/>
    </location>
</feature>
<evidence type="ECO:0000259" key="9">
    <source>
        <dbReference type="PROSITE" id="PS51195"/>
    </source>
</evidence>
<accession>A0A9D4YX81</accession>
<reference evidence="10" key="1">
    <citation type="journal article" date="2019" name="Plant J.">
        <title>Chlorella vulgaris genome assembly and annotation reveals the molecular basis for metabolic acclimation to high light conditions.</title>
        <authorList>
            <person name="Cecchin M."/>
            <person name="Marcolungo L."/>
            <person name="Rossato M."/>
            <person name="Girolomoni L."/>
            <person name="Cosentino E."/>
            <person name="Cuine S."/>
            <person name="Li-Beisson Y."/>
            <person name="Delledonne M."/>
            <person name="Ballottari M."/>
        </authorList>
    </citation>
    <scope>NUCLEOTIDE SEQUENCE</scope>
    <source>
        <strain evidence="10">211/11P</strain>
    </source>
</reference>
<dbReference type="PROSITE" id="PS51194">
    <property type="entry name" value="HELICASE_CTER"/>
    <property type="match status" value="1"/>
</dbReference>
<keyword evidence="4" id="KW-0067">ATP-binding</keyword>
<dbReference type="PANTHER" id="PTHR47960">
    <property type="entry name" value="DEAD-BOX ATP-DEPENDENT RNA HELICASE 50"/>
    <property type="match status" value="1"/>
</dbReference>
<feature type="domain" description="Helicase ATP-binding" evidence="7">
    <location>
        <begin position="72"/>
        <end position="254"/>
    </location>
</feature>
<dbReference type="Gene3D" id="3.40.50.300">
    <property type="entry name" value="P-loop containing nucleotide triphosphate hydrolases"/>
    <property type="match status" value="2"/>
</dbReference>
<evidence type="ECO:0000313" key="11">
    <source>
        <dbReference type="Proteomes" id="UP001055712"/>
    </source>
</evidence>
<evidence type="ECO:0000313" key="10">
    <source>
        <dbReference type="EMBL" id="KAI3431312.1"/>
    </source>
</evidence>
<sequence>MLLLVKAPRRQAGSVATSVTVRSAAAAERQREAAPPLPTTFTQLGVSADLQTALAEKGITAPTEIQAAAVPALLRDRVSDFMLASHTGSGKTLAYLVPIVQLLKEGEELQGAAAKPKRPRALVLGPTRELTDQILQVAKALAHNAKFRSAAVNGGSDMGGQREALERALDVLVGTPQRVMQHAEKSHLYYGDVEVVVLDEADTMFDRGFGPEVKAILAAVRSKPSPARCVLVSATLSKAVRKLIEEEFPAMRKVETSSLHHGVAGARHTFVPLPPVSNKLDLLLQVVEGEHQRGKRVMIFCNTLASCRAADHFLRERGLQTACYHGDVPVEERREAIKGFAAEEVDGGSRPPLLVCTDLAARGLDIPGRVDHVVNFDFPLNPIDYIHRTGRTARAGATGKISSLVAKSDRVLADRIEEALQRGLPLDALSSSREVLPPHMRPKPETLQRRALERKAERHSNKGIRGAKRGSSSSRSSTKSGSRSGTYSKGSSGPRSGGSGSYKTGDSGGFESRFGSGFRSSDGFKSSGSSSFKSSSGGSKSGSSFKSGGSSSYKGSSTAPPSGRRSGSAAPRQRQAKYK</sequence>
<evidence type="ECO:0008006" key="12">
    <source>
        <dbReference type="Google" id="ProtNLM"/>
    </source>
</evidence>
<dbReference type="EMBL" id="SIDB01000006">
    <property type="protein sequence ID" value="KAI3431312.1"/>
    <property type="molecule type" value="Genomic_DNA"/>
</dbReference>
<evidence type="ECO:0000259" key="7">
    <source>
        <dbReference type="PROSITE" id="PS51192"/>
    </source>
</evidence>
<evidence type="ECO:0000256" key="6">
    <source>
        <dbReference type="SAM" id="MobiDB-lite"/>
    </source>
</evidence>
<keyword evidence="2" id="KW-0378">Hydrolase</keyword>
<feature type="domain" description="Helicase C-terminal" evidence="8">
    <location>
        <begin position="279"/>
        <end position="437"/>
    </location>
</feature>
<evidence type="ECO:0000256" key="3">
    <source>
        <dbReference type="ARBA" id="ARBA00022806"/>
    </source>
</evidence>
<dbReference type="Pfam" id="PF00271">
    <property type="entry name" value="Helicase_C"/>
    <property type="match status" value="1"/>
</dbReference>
<dbReference type="SMART" id="SM00490">
    <property type="entry name" value="HELICc"/>
    <property type="match status" value="1"/>
</dbReference>
<feature type="compositionally biased region" description="Low complexity" evidence="6">
    <location>
        <begin position="469"/>
        <end position="494"/>
    </location>
</feature>
<dbReference type="Pfam" id="PF00270">
    <property type="entry name" value="DEAD"/>
    <property type="match status" value="1"/>
</dbReference>
<dbReference type="Proteomes" id="UP001055712">
    <property type="component" value="Unassembled WGS sequence"/>
</dbReference>
<dbReference type="SUPFAM" id="SSF52540">
    <property type="entry name" value="P-loop containing nucleoside triphosphate hydrolases"/>
    <property type="match status" value="1"/>
</dbReference>
<evidence type="ECO:0000256" key="1">
    <source>
        <dbReference type="ARBA" id="ARBA00022741"/>
    </source>
</evidence>
<protein>
    <recommendedName>
        <fullName evidence="12">DEAD-box ATP-dependent RNA helicase 39</fullName>
    </recommendedName>
</protein>